<dbReference type="PANTHER" id="PTHR43462">
    <property type="entry name" value="ALANYL-TRNA EDITING PROTEIN"/>
    <property type="match status" value="1"/>
</dbReference>
<sequence length="294" mass="33256">MVQNHVLLGRVSPYVAFQAYEEWSQPASITGIVRLSDEFACVFLEITPFYPVDDKWPDQPSDKGTFILDGHAVEIIGCFRAWFQENQDRIFFDVKKESISAKYDCTVAHIVSIKSLEFLSIGARVWPKVDAGYRRAMSRHHTASHLFSLALNQILHHVWDKDVSRDQRGYADFDRIAIESSKISEHCSIETYRIGKSLRKKGFKPTRLPLTSTMETDICNILDEWLLDRHAITVTPSRGPLSEKRVWSCSLGGTSITMPCGGTHLTNTAELGRVSCGIQYKDETLKCILRSVGV</sequence>
<comment type="caution">
    <text evidence="3">The sequence shown here is derived from an EMBL/GenBank/DDBJ whole genome shotgun (WGS) entry which is preliminary data.</text>
</comment>
<evidence type="ECO:0000256" key="2">
    <source>
        <dbReference type="ARBA" id="ARBA00022833"/>
    </source>
</evidence>
<gene>
    <name evidence="3" type="ORF">LWC05_08195</name>
</gene>
<proteinExistence type="predicted"/>
<dbReference type="InterPro" id="IPR018163">
    <property type="entry name" value="Thr/Ala-tRNA-synth_IIc_edit"/>
</dbReference>
<dbReference type="RefSeq" id="WP_187668661.1">
    <property type="nucleotide sequence ID" value="NZ_JAJSOJ010000024.1"/>
</dbReference>
<evidence type="ECO:0000313" key="4">
    <source>
        <dbReference type="Proteomes" id="UP001521074"/>
    </source>
</evidence>
<keyword evidence="1" id="KW-0479">Metal-binding</keyword>
<keyword evidence="4" id="KW-1185">Reference proteome</keyword>
<protein>
    <recommendedName>
        <fullName evidence="5">Alanyl-tRNA synthetase</fullName>
    </recommendedName>
</protein>
<dbReference type="Gene3D" id="3.30.980.10">
    <property type="entry name" value="Threonyl-trna Synthetase, Chain A, domain 2"/>
    <property type="match status" value="1"/>
</dbReference>
<keyword evidence="2" id="KW-0862">Zinc</keyword>
<dbReference type="Proteomes" id="UP001521074">
    <property type="component" value="Unassembled WGS sequence"/>
</dbReference>
<evidence type="ECO:0008006" key="5">
    <source>
        <dbReference type="Google" id="ProtNLM"/>
    </source>
</evidence>
<dbReference type="SUPFAM" id="SSF55186">
    <property type="entry name" value="ThrRS/AlaRS common domain"/>
    <property type="match status" value="1"/>
</dbReference>
<evidence type="ECO:0000256" key="1">
    <source>
        <dbReference type="ARBA" id="ARBA00022723"/>
    </source>
</evidence>
<dbReference type="EMBL" id="JAJSOJ010000024">
    <property type="protein sequence ID" value="MCE0743872.1"/>
    <property type="molecule type" value="Genomic_DNA"/>
</dbReference>
<accession>A0ABS8VY72</accession>
<name>A0ABS8VY72_9PROT</name>
<dbReference type="InterPro" id="IPR051335">
    <property type="entry name" value="Alanyl-tRNA_Editing_Enzymes"/>
</dbReference>
<reference evidence="3 4" key="1">
    <citation type="submission" date="2021-12" db="EMBL/GenBank/DDBJ databases">
        <title>Genome sequence of Acetobacter sicerae DmPark20a_162.</title>
        <authorList>
            <person name="Chaston J.M."/>
        </authorList>
    </citation>
    <scope>NUCLEOTIDE SEQUENCE [LARGE SCALE GENOMIC DNA]</scope>
    <source>
        <strain evidence="3 4">DmPark20a_162</strain>
    </source>
</reference>
<evidence type="ECO:0000313" key="3">
    <source>
        <dbReference type="EMBL" id="MCE0743872.1"/>
    </source>
</evidence>
<dbReference type="PANTHER" id="PTHR43462:SF1">
    <property type="entry name" value="ALANYL-TRNA EDITING PROTEIN AARSD1"/>
    <property type="match status" value="1"/>
</dbReference>
<organism evidence="3 4">
    <name type="scientific">Acetobacter sicerae</name>
    <dbReference type="NCBI Taxonomy" id="85325"/>
    <lineage>
        <taxon>Bacteria</taxon>
        <taxon>Pseudomonadati</taxon>
        <taxon>Pseudomonadota</taxon>
        <taxon>Alphaproteobacteria</taxon>
        <taxon>Acetobacterales</taxon>
        <taxon>Acetobacteraceae</taxon>
        <taxon>Acetobacter</taxon>
    </lineage>
</organism>